<feature type="domain" description="Aminotransferase class V" evidence="3">
    <location>
        <begin position="2"/>
        <end position="145"/>
    </location>
</feature>
<dbReference type="InterPro" id="IPR000192">
    <property type="entry name" value="Aminotrans_V_dom"/>
</dbReference>
<evidence type="ECO:0000313" key="4">
    <source>
        <dbReference type="EMBL" id="SVE27149.1"/>
    </source>
</evidence>
<dbReference type="AlphaFoldDB" id="A0A383C521"/>
<dbReference type="InterPro" id="IPR015424">
    <property type="entry name" value="PyrdxlP-dep_Trfase"/>
</dbReference>
<feature type="non-terminal residue" evidence="4">
    <location>
        <position position="145"/>
    </location>
</feature>
<gene>
    <name evidence="4" type="ORF">METZ01_LOCUS480003</name>
</gene>
<sequence>MDYHATTPMDPRILQAMTPYYLDGCSVSEVQQAVALSRARVARLIGAQADEIHFTSGATEADNLAVKGIAYANRDRGNHIITSQVEHKAVLDCCERLEQEGFEVTYLPVDPHGMVDPEAVSEAITDRTILVSLIYGNNEIGTINP</sequence>
<comment type="similarity">
    <text evidence="2">Belongs to the class-V pyridoxal-phosphate-dependent aminotransferase family. NifS/IscS subfamily.</text>
</comment>
<comment type="cofactor">
    <cofactor evidence="1">
        <name>pyridoxal 5'-phosphate</name>
        <dbReference type="ChEBI" id="CHEBI:597326"/>
    </cofactor>
</comment>
<dbReference type="SUPFAM" id="SSF53383">
    <property type="entry name" value="PLP-dependent transferases"/>
    <property type="match status" value="1"/>
</dbReference>
<dbReference type="PANTHER" id="PTHR11601:SF34">
    <property type="entry name" value="CYSTEINE DESULFURASE"/>
    <property type="match status" value="1"/>
</dbReference>
<accession>A0A383C521</accession>
<evidence type="ECO:0000256" key="1">
    <source>
        <dbReference type="ARBA" id="ARBA00001933"/>
    </source>
</evidence>
<name>A0A383C521_9ZZZZ</name>
<organism evidence="4">
    <name type="scientific">marine metagenome</name>
    <dbReference type="NCBI Taxonomy" id="408172"/>
    <lineage>
        <taxon>unclassified sequences</taxon>
        <taxon>metagenomes</taxon>
        <taxon>ecological metagenomes</taxon>
    </lineage>
</organism>
<protein>
    <recommendedName>
        <fullName evidence="3">Aminotransferase class V domain-containing protein</fullName>
    </recommendedName>
</protein>
<proteinExistence type="inferred from homology"/>
<reference evidence="4" key="1">
    <citation type="submission" date="2018-05" db="EMBL/GenBank/DDBJ databases">
        <authorList>
            <person name="Lanie J.A."/>
            <person name="Ng W.-L."/>
            <person name="Kazmierczak K.M."/>
            <person name="Andrzejewski T.M."/>
            <person name="Davidsen T.M."/>
            <person name="Wayne K.J."/>
            <person name="Tettelin H."/>
            <person name="Glass J.I."/>
            <person name="Rusch D."/>
            <person name="Podicherti R."/>
            <person name="Tsui H.-C.T."/>
            <person name="Winkler M.E."/>
        </authorList>
    </citation>
    <scope>NUCLEOTIDE SEQUENCE</scope>
</reference>
<dbReference type="Gene3D" id="3.40.640.10">
    <property type="entry name" value="Type I PLP-dependent aspartate aminotransferase-like (Major domain)"/>
    <property type="match status" value="1"/>
</dbReference>
<dbReference type="Pfam" id="PF00266">
    <property type="entry name" value="Aminotran_5"/>
    <property type="match status" value="1"/>
</dbReference>
<evidence type="ECO:0000259" key="3">
    <source>
        <dbReference type="Pfam" id="PF00266"/>
    </source>
</evidence>
<dbReference type="PANTHER" id="PTHR11601">
    <property type="entry name" value="CYSTEINE DESULFURYLASE FAMILY MEMBER"/>
    <property type="match status" value="1"/>
</dbReference>
<dbReference type="InterPro" id="IPR015421">
    <property type="entry name" value="PyrdxlP-dep_Trfase_major"/>
</dbReference>
<evidence type="ECO:0000256" key="2">
    <source>
        <dbReference type="ARBA" id="ARBA00006490"/>
    </source>
</evidence>
<dbReference type="EMBL" id="UINC01205806">
    <property type="protein sequence ID" value="SVE27149.1"/>
    <property type="molecule type" value="Genomic_DNA"/>
</dbReference>